<comment type="caution">
    <text evidence="3">The sequence shown here is derived from an EMBL/GenBank/DDBJ whole genome shotgun (WGS) entry which is preliminary data.</text>
</comment>
<feature type="region of interest" description="Disordered" evidence="1">
    <location>
        <begin position="496"/>
        <end position="515"/>
    </location>
</feature>
<proteinExistence type="predicted"/>
<dbReference type="RefSeq" id="WP_249701021.1">
    <property type="nucleotide sequence ID" value="NZ_JAMFLX010000025.1"/>
</dbReference>
<feature type="chain" id="PRO_5047253917" evidence="2">
    <location>
        <begin position="25"/>
        <end position="650"/>
    </location>
</feature>
<organism evidence="3 4">
    <name type="scientific">Parendozoicomonas callyspongiae</name>
    <dbReference type="NCBI Taxonomy" id="2942213"/>
    <lineage>
        <taxon>Bacteria</taxon>
        <taxon>Pseudomonadati</taxon>
        <taxon>Pseudomonadota</taxon>
        <taxon>Gammaproteobacteria</taxon>
        <taxon>Oceanospirillales</taxon>
        <taxon>Endozoicomonadaceae</taxon>
        <taxon>Parendozoicomonas</taxon>
    </lineage>
</organism>
<evidence type="ECO:0000313" key="3">
    <source>
        <dbReference type="EMBL" id="MCL6271413.1"/>
    </source>
</evidence>
<dbReference type="Proteomes" id="UP001203338">
    <property type="component" value="Unassembled WGS sequence"/>
</dbReference>
<accession>A0ABT0PJ78</accession>
<dbReference type="EMBL" id="JAMFLX010000025">
    <property type="protein sequence ID" value="MCL6271413.1"/>
    <property type="molecule type" value="Genomic_DNA"/>
</dbReference>
<gene>
    <name evidence="3" type="ORF">M3P05_15945</name>
</gene>
<evidence type="ECO:0000256" key="1">
    <source>
        <dbReference type="SAM" id="MobiDB-lite"/>
    </source>
</evidence>
<keyword evidence="2" id="KW-0732">Signal</keyword>
<feature type="signal peptide" evidence="2">
    <location>
        <begin position="1"/>
        <end position="24"/>
    </location>
</feature>
<keyword evidence="4" id="KW-1185">Reference proteome</keyword>
<sequence length="650" mass="72696">MLRSKLIVIILLLFSALSAPLALSAEDRHGVSLLPPEIQQRMLSENGSLTSWYVRQEAWNILTMAGVMAGTYALTRQAPSWLPLGHLMTAAGIALDYKTSQTWTEFYLRQGALLPVLAVKQIQNGIFHDNELSPLEDIATEIPNIFLSLYEIGEQQRSGFHGVTKIRLSQNSLNDLPPLYLSTAPCPTLTFYISQLDRPACPDPTGRLHNSLSLMVCEAYKKHFSSISFIPEENEQTASLKVILRGDKGYRQLVIEQARNSTPWITDILTSNQIVHTASATLNPLSENTIQQVSDFIAGDLPTSHITMTTNEGNYSRVLGGNHLQTITLGSEGFLLVDHSLSQGTLAPDIWIDTTAPAGSITQKWLDTIESRLTPGAGKGLWRLSSALKSVLYRSAMKYGFSWINDSYIGADDNAREPQSNDEPSPPEDIATEIPCPFDPEQLTTRDLIAHNNQIQNHLESAKQQISQTPGKVIVVLDDRTNETAQKRTQFAQMKDTYSSQDISTDPVSTQTIGSDGNMRKIVNINPQFLEDDDLKSVKQMQEEWIKRADKVLTVVDNENLQNIRDINPACRSRALNWLRDISARAAAEQSTSNKTFLFYSDIPFMQRGFNSGHQTLPNNWRFEGSESSLHIWCTNDSVWRAELNKFMTR</sequence>
<feature type="region of interest" description="Disordered" evidence="1">
    <location>
        <begin position="413"/>
        <end position="432"/>
    </location>
</feature>
<reference evidence="3 4" key="1">
    <citation type="submission" date="2022-05" db="EMBL/GenBank/DDBJ databases">
        <authorList>
            <person name="Park J.-S."/>
        </authorList>
    </citation>
    <scope>NUCLEOTIDE SEQUENCE [LARGE SCALE GENOMIC DNA]</scope>
    <source>
        <strain evidence="3 4">2012CJ34-2</strain>
    </source>
</reference>
<evidence type="ECO:0000313" key="4">
    <source>
        <dbReference type="Proteomes" id="UP001203338"/>
    </source>
</evidence>
<evidence type="ECO:0000256" key="2">
    <source>
        <dbReference type="SAM" id="SignalP"/>
    </source>
</evidence>
<protein>
    <submittedName>
        <fullName evidence="3">Uncharacterized protein</fullName>
    </submittedName>
</protein>
<name>A0ABT0PJ78_9GAMM</name>